<gene>
    <name evidence="3" type="ORF">RM533_02930</name>
</gene>
<dbReference type="InterPro" id="IPR008988">
    <property type="entry name" value="Transcriptional_repressor_C"/>
</dbReference>
<evidence type="ECO:0000256" key="1">
    <source>
        <dbReference type="ARBA" id="ARBA00023004"/>
    </source>
</evidence>
<dbReference type="Pfam" id="PF04023">
    <property type="entry name" value="FeoA"/>
    <property type="match status" value="1"/>
</dbReference>
<evidence type="ECO:0000259" key="2">
    <source>
        <dbReference type="SMART" id="SM00899"/>
    </source>
</evidence>
<dbReference type="InterPro" id="IPR007167">
    <property type="entry name" value="Fe-transptr_FeoA-like"/>
</dbReference>
<protein>
    <submittedName>
        <fullName evidence="3">FeoA family protein</fullName>
    </submittedName>
</protein>
<dbReference type="InterPro" id="IPR038157">
    <property type="entry name" value="FeoA_core_dom"/>
</dbReference>
<keyword evidence="1" id="KW-0408">Iron</keyword>
<keyword evidence="4" id="KW-1185">Reference proteome</keyword>
<reference evidence="3 4" key="1">
    <citation type="submission" date="2023-09" db="EMBL/GenBank/DDBJ databases">
        <authorList>
            <person name="Rey-Velasco X."/>
        </authorList>
    </citation>
    <scope>NUCLEOTIDE SEQUENCE [LARGE SCALE GENOMIC DNA]</scope>
    <source>
        <strain evidence="3 4">F390</strain>
    </source>
</reference>
<feature type="domain" description="Ferrous iron transporter FeoA-like" evidence="2">
    <location>
        <begin position="11"/>
        <end position="88"/>
    </location>
</feature>
<sequence length="95" mass="10519">MRKHVLHEERNTLADCPLGTTVRIRSVDWDALASEEARRLHALGIEPGASLKLAYRGIFAGRDPLAVEIGRMTIALRRVHALAILVEDVDAEARP</sequence>
<name>A0ABU2ZFY9_9SPHN</name>
<dbReference type="EMBL" id="JAVRHS010000002">
    <property type="protein sequence ID" value="MDT0575136.1"/>
    <property type="molecule type" value="Genomic_DNA"/>
</dbReference>
<dbReference type="SMART" id="SM00899">
    <property type="entry name" value="FeoA"/>
    <property type="match status" value="1"/>
</dbReference>
<organism evidence="3 4">
    <name type="scientific">Croceicoccus esteveae</name>
    <dbReference type="NCBI Taxonomy" id="3075597"/>
    <lineage>
        <taxon>Bacteria</taxon>
        <taxon>Pseudomonadati</taxon>
        <taxon>Pseudomonadota</taxon>
        <taxon>Alphaproteobacteria</taxon>
        <taxon>Sphingomonadales</taxon>
        <taxon>Erythrobacteraceae</taxon>
        <taxon>Croceicoccus</taxon>
    </lineage>
</organism>
<accession>A0ABU2ZFY9</accession>
<dbReference type="SUPFAM" id="SSF50037">
    <property type="entry name" value="C-terminal domain of transcriptional repressors"/>
    <property type="match status" value="1"/>
</dbReference>
<dbReference type="RefSeq" id="WP_311339719.1">
    <property type="nucleotide sequence ID" value="NZ_JAVRHS010000002.1"/>
</dbReference>
<dbReference type="Proteomes" id="UP001259803">
    <property type="component" value="Unassembled WGS sequence"/>
</dbReference>
<comment type="caution">
    <text evidence="3">The sequence shown here is derived from an EMBL/GenBank/DDBJ whole genome shotgun (WGS) entry which is preliminary data.</text>
</comment>
<dbReference type="Gene3D" id="2.30.30.90">
    <property type="match status" value="1"/>
</dbReference>
<evidence type="ECO:0000313" key="3">
    <source>
        <dbReference type="EMBL" id="MDT0575136.1"/>
    </source>
</evidence>
<proteinExistence type="predicted"/>
<evidence type="ECO:0000313" key="4">
    <source>
        <dbReference type="Proteomes" id="UP001259803"/>
    </source>
</evidence>